<feature type="chain" id="PRO_5043758506" description="Ig-like domain-containing protein" evidence="10">
    <location>
        <begin position="22"/>
        <end position="427"/>
    </location>
</feature>
<dbReference type="GeneTree" id="ENSGT01120000271914"/>
<evidence type="ECO:0000256" key="1">
    <source>
        <dbReference type="ARBA" id="ARBA00004479"/>
    </source>
</evidence>
<dbReference type="InterPro" id="IPR003879">
    <property type="entry name" value="Butyrophylin_SPRY"/>
</dbReference>
<dbReference type="InterPro" id="IPR003599">
    <property type="entry name" value="Ig_sub"/>
</dbReference>
<feature type="domain" description="Ig-like" evidence="12">
    <location>
        <begin position="43"/>
        <end position="138"/>
    </location>
</feature>
<dbReference type="Ensembl" id="ENSPNAT00000006771.2">
    <property type="protein sequence ID" value="ENSPNAP00000004581.2"/>
    <property type="gene ID" value="ENSPNAG00000018921.2"/>
</dbReference>
<dbReference type="FunFam" id="2.60.40.10:FF:000142">
    <property type="entry name" value="V-set domain-containing T-cell activation inhibitor 1"/>
    <property type="match status" value="1"/>
</dbReference>
<dbReference type="Pfam" id="PF07686">
    <property type="entry name" value="V-set"/>
    <property type="match status" value="1"/>
</dbReference>
<dbReference type="OMA" id="ESSWISC"/>
<dbReference type="Gene3D" id="2.60.40.10">
    <property type="entry name" value="Immunoglobulins"/>
    <property type="match status" value="2"/>
</dbReference>
<dbReference type="GO" id="GO:0001817">
    <property type="term" value="P:regulation of cytokine production"/>
    <property type="evidence" value="ECO:0007669"/>
    <property type="project" value="TreeGrafter"/>
</dbReference>
<reference evidence="13" key="2">
    <citation type="submission" date="2025-08" db="UniProtKB">
        <authorList>
            <consortium name="Ensembl"/>
        </authorList>
    </citation>
    <scope>IDENTIFICATION</scope>
</reference>
<evidence type="ECO:0000256" key="10">
    <source>
        <dbReference type="SAM" id="SignalP"/>
    </source>
</evidence>
<reference evidence="13" key="3">
    <citation type="submission" date="2025-09" db="UniProtKB">
        <authorList>
            <consortium name="Ensembl"/>
        </authorList>
    </citation>
    <scope>IDENTIFICATION</scope>
</reference>
<keyword evidence="9" id="KW-0393">Immunoglobulin domain</keyword>
<accession>A0A3B4C171</accession>
<dbReference type="GO" id="GO:1903037">
    <property type="term" value="P:regulation of leukocyte cell-cell adhesion"/>
    <property type="evidence" value="ECO:0007669"/>
    <property type="project" value="UniProtKB-ARBA"/>
</dbReference>
<keyword evidence="5" id="KW-1133">Transmembrane helix</keyword>
<dbReference type="PRINTS" id="PR01407">
    <property type="entry name" value="BUTYPHLNCDUF"/>
</dbReference>
<dbReference type="Pfam" id="PF00622">
    <property type="entry name" value="SPRY"/>
    <property type="match status" value="1"/>
</dbReference>
<dbReference type="InterPro" id="IPR053896">
    <property type="entry name" value="BTN3A2-like_Ig-C"/>
</dbReference>
<evidence type="ECO:0000313" key="13">
    <source>
        <dbReference type="Ensembl" id="ENSPNAP00000004581.2"/>
    </source>
</evidence>
<dbReference type="Pfam" id="PF22705">
    <property type="entry name" value="C2-set_3"/>
    <property type="match status" value="1"/>
</dbReference>
<evidence type="ECO:0000256" key="8">
    <source>
        <dbReference type="ARBA" id="ARBA00023180"/>
    </source>
</evidence>
<dbReference type="SMART" id="SM00406">
    <property type="entry name" value="IGv"/>
    <property type="match status" value="1"/>
</dbReference>
<evidence type="ECO:0000256" key="4">
    <source>
        <dbReference type="ARBA" id="ARBA00022729"/>
    </source>
</evidence>
<keyword evidence="14" id="KW-1185">Reference proteome</keyword>
<comment type="subcellular location">
    <subcellularLocation>
        <location evidence="1">Membrane</location>
        <topology evidence="1">Single-pass type I membrane protein</topology>
    </subcellularLocation>
</comment>
<evidence type="ECO:0000313" key="14">
    <source>
        <dbReference type="Proteomes" id="UP001501920"/>
    </source>
</evidence>
<dbReference type="Gene3D" id="2.60.120.920">
    <property type="match status" value="1"/>
</dbReference>
<keyword evidence="8" id="KW-0325">Glycoprotein</keyword>
<dbReference type="GO" id="GO:0050852">
    <property type="term" value="P:T cell receptor signaling pathway"/>
    <property type="evidence" value="ECO:0007669"/>
    <property type="project" value="TreeGrafter"/>
</dbReference>
<dbReference type="InterPro" id="IPR013320">
    <property type="entry name" value="ConA-like_dom_sf"/>
</dbReference>
<evidence type="ECO:0000256" key="7">
    <source>
        <dbReference type="ARBA" id="ARBA00023157"/>
    </source>
</evidence>
<dbReference type="AlphaFoldDB" id="A0A3B4C171"/>
<dbReference type="InterPro" id="IPR003877">
    <property type="entry name" value="SPRY_dom"/>
</dbReference>
<dbReference type="InterPro" id="IPR007110">
    <property type="entry name" value="Ig-like_dom"/>
</dbReference>
<dbReference type="SUPFAM" id="SSF49899">
    <property type="entry name" value="Concanavalin A-like lectins/glucanases"/>
    <property type="match status" value="1"/>
</dbReference>
<organism evidence="13 14">
    <name type="scientific">Pygocentrus nattereri</name>
    <name type="common">Red-bellied piranha</name>
    <dbReference type="NCBI Taxonomy" id="42514"/>
    <lineage>
        <taxon>Eukaryota</taxon>
        <taxon>Metazoa</taxon>
        <taxon>Chordata</taxon>
        <taxon>Craniata</taxon>
        <taxon>Vertebrata</taxon>
        <taxon>Euteleostomi</taxon>
        <taxon>Actinopterygii</taxon>
        <taxon>Neopterygii</taxon>
        <taxon>Teleostei</taxon>
        <taxon>Ostariophysi</taxon>
        <taxon>Characiformes</taxon>
        <taxon>Characoidei</taxon>
        <taxon>Pygocentrus</taxon>
    </lineage>
</organism>
<proteinExistence type="inferred from homology"/>
<dbReference type="GO" id="GO:0050863">
    <property type="term" value="P:regulation of T cell activation"/>
    <property type="evidence" value="ECO:0007669"/>
    <property type="project" value="UniProtKB-ARBA"/>
</dbReference>
<name>A0A3B4C171_PYGNA</name>
<dbReference type="PANTHER" id="PTHR24100">
    <property type="entry name" value="BUTYROPHILIN"/>
    <property type="match status" value="1"/>
</dbReference>
<dbReference type="SUPFAM" id="SSF48726">
    <property type="entry name" value="Immunoglobulin"/>
    <property type="match status" value="1"/>
</dbReference>
<feature type="signal peptide" evidence="10">
    <location>
        <begin position="1"/>
        <end position="21"/>
    </location>
</feature>
<dbReference type="InterPro" id="IPR013106">
    <property type="entry name" value="Ig_V-set"/>
</dbReference>
<dbReference type="InterPro" id="IPR013783">
    <property type="entry name" value="Ig-like_fold"/>
</dbReference>
<dbReference type="InterPro" id="IPR043136">
    <property type="entry name" value="B30.2/SPRY_sf"/>
</dbReference>
<evidence type="ECO:0000259" key="12">
    <source>
        <dbReference type="PROSITE" id="PS50835"/>
    </source>
</evidence>
<dbReference type="PANTHER" id="PTHR24100:SF149">
    <property type="entry name" value="BG-LIKE ANTIGEN 1-RELATED"/>
    <property type="match status" value="1"/>
</dbReference>
<feature type="domain" description="B30.2/SPRY" evidence="11">
    <location>
        <begin position="236"/>
        <end position="427"/>
    </location>
</feature>
<keyword evidence="6" id="KW-0472">Membrane</keyword>
<dbReference type="Proteomes" id="UP001501920">
    <property type="component" value="Chromosome 22"/>
</dbReference>
<keyword evidence="7" id="KW-1015">Disulfide bond</keyword>
<comment type="similarity">
    <text evidence="2">Belongs to the immunoglobulin superfamily. BTN/MOG family.</text>
</comment>
<dbReference type="InterPro" id="IPR036179">
    <property type="entry name" value="Ig-like_dom_sf"/>
</dbReference>
<dbReference type="GO" id="GO:0009897">
    <property type="term" value="C:external side of plasma membrane"/>
    <property type="evidence" value="ECO:0007669"/>
    <property type="project" value="TreeGrafter"/>
</dbReference>
<dbReference type="InterPro" id="IPR050504">
    <property type="entry name" value="IgSF_BTN/MOG"/>
</dbReference>
<evidence type="ECO:0000256" key="3">
    <source>
        <dbReference type="ARBA" id="ARBA00022692"/>
    </source>
</evidence>
<evidence type="ECO:0008006" key="15">
    <source>
        <dbReference type="Google" id="ProtNLM"/>
    </source>
</evidence>
<feature type="domain" description="Ig-like" evidence="12">
    <location>
        <begin position="146"/>
        <end position="232"/>
    </location>
</feature>
<sequence length="427" mass="47759">MKKNGTSLGSIACLLLYISLGLERKLTSFSIEVPKAPVSGLNGDSVSLPCTVSKSIDAKKFEVRWYRPSMYSTPVLLYKSGQIVEISAKHQGRVSFLGALEKGDVSLKLDNLTVADEGLYICQVSSDSWYEMSNMSLKIRAVGSIPILSVAHAEEGQVNVSCHSHGWLPKPSLNWRDGTGRELKHQSKDTFSKGNPVLMLFVIFSVTFSQIADLQCPSHSKCLKVRNDLTLTQHCCTLVSMYCKIIKHSSVSAVNLTIDPKENPQFLMISGKSICCSDLEDINDEEKIFALCKEAFSSGKHYWEVKVMERNEEKLSWYVGVASEEAERMYKVPLTPANGFWVLCYEKEPEEHCGVYSVNIKMPEQLKTGSKKISTLGVFVDCDNCTVSFYDTDRKSLIYTFTNLRPGKSLYPLISPGIRDRFRITVC</sequence>
<evidence type="ECO:0000256" key="2">
    <source>
        <dbReference type="ARBA" id="ARBA00007591"/>
    </source>
</evidence>
<evidence type="ECO:0000256" key="6">
    <source>
        <dbReference type="ARBA" id="ARBA00023136"/>
    </source>
</evidence>
<evidence type="ECO:0000256" key="5">
    <source>
        <dbReference type="ARBA" id="ARBA00022989"/>
    </source>
</evidence>
<dbReference type="STRING" id="42514.ENSPNAP00000004581"/>
<keyword evidence="4 10" id="KW-0732">Signal</keyword>
<reference evidence="13 14" key="1">
    <citation type="submission" date="2020-10" db="EMBL/GenBank/DDBJ databases">
        <title>Pygocentrus nattereri (red-bellied piranha) genome, fPygNat1, primary haplotype.</title>
        <authorList>
            <person name="Myers G."/>
            <person name="Meyer A."/>
            <person name="Karagic N."/>
            <person name="Pippel M."/>
            <person name="Winkler S."/>
            <person name="Tracey A."/>
            <person name="Wood J."/>
            <person name="Formenti G."/>
            <person name="Howe K."/>
            <person name="Fedrigo O."/>
            <person name="Jarvis E.D."/>
        </authorList>
    </citation>
    <scope>NUCLEOTIDE SEQUENCE [LARGE SCALE GENOMIC DNA]</scope>
</reference>
<evidence type="ECO:0000256" key="9">
    <source>
        <dbReference type="ARBA" id="ARBA00023319"/>
    </source>
</evidence>
<keyword evidence="3" id="KW-0812">Transmembrane</keyword>
<dbReference type="SMART" id="SM00449">
    <property type="entry name" value="SPRY"/>
    <property type="match status" value="1"/>
</dbReference>
<evidence type="ECO:0000259" key="11">
    <source>
        <dbReference type="PROSITE" id="PS50188"/>
    </source>
</evidence>
<dbReference type="SMART" id="SM00409">
    <property type="entry name" value="IG"/>
    <property type="match status" value="1"/>
</dbReference>
<dbReference type="InterPro" id="IPR001870">
    <property type="entry name" value="B30.2/SPRY"/>
</dbReference>
<dbReference type="PROSITE" id="PS50188">
    <property type="entry name" value="B302_SPRY"/>
    <property type="match status" value="1"/>
</dbReference>
<dbReference type="GO" id="GO:0005102">
    <property type="term" value="F:signaling receptor binding"/>
    <property type="evidence" value="ECO:0007669"/>
    <property type="project" value="TreeGrafter"/>
</dbReference>
<protein>
    <recommendedName>
        <fullName evidence="15">Ig-like domain-containing protein</fullName>
    </recommendedName>
</protein>
<dbReference type="PROSITE" id="PS50835">
    <property type="entry name" value="IG_LIKE"/>
    <property type="match status" value="2"/>
</dbReference>